<accession>A0A0N1H5K9</accession>
<dbReference type="Proteomes" id="UP000038010">
    <property type="component" value="Unassembled WGS sequence"/>
</dbReference>
<evidence type="ECO:0000313" key="3">
    <source>
        <dbReference type="Proteomes" id="UP000038010"/>
    </source>
</evidence>
<dbReference type="VEuPathDB" id="FungiDB:AB675_221"/>
<feature type="compositionally biased region" description="Low complexity" evidence="1">
    <location>
        <begin position="38"/>
        <end position="73"/>
    </location>
</feature>
<dbReference type="RefSeq" id="XP_017997673.1">
    <property type="nucleotide sequence ID" value="XM_018142173.1"/>
</dbReference>
<organism evidence="2 3">
    <name type="scientific">Cyphellophora attinorum</name>
    <dbReference type="NCBI Taxonomy" id="1664694"/>
    <lineage>
        <taxon>Eukaryota</taxon>
        <taxon>Fungi</taxon>
        <taxon>Dikarya</taxon>
        <taxon>Ascomycota</taxon>
        <taxon>Pezizomycotina</taxon>
        <taxon>Eurotiomycetes</taxon>
        <taxon>Chaetothyriomycetidae</taxon>
        <taxon>Chaetothyriales</taxon>
        <taxon>Cyphellophoraceae</taxon>
        <taxon>Cyphellophora</taxon>
    </lineage>
</organism>
<name>A0A0N1H5K9_9EURO</name>
<gene>
    <name evidence="2" type="ORF">AB675_221</name>
</gene>
<comment type="caution">
    <text evidence="2">The sequence shown here is derived from an EMBL/GenBank/DDBJ whole genome shotgun (WGS) entry which is preliminary data.</text>
</comment>
<dbReference type="GeneID" id="28734043"/>
<feature type="region of interest" description="Disordered" evidence="1">
    <location>
        <begin position="1"/>
        <end position="73"/>
    </location>
</feature>
<feature type="compositionally biased region" description="Polar residues" evidence="1">
    <location>
        <begin position="1"/>
        <end position="25"/>
    </location>
</feature>
<dbReference type="EMBL" id="LFJN01000022">
    <property type="protein sequence ID" value="KPI37710.1"/>
    <property type="molecule type" value="Genomic_DNA"/>
</dbReference>
<proteinExistence type="predicted"/>
<protein>
    <submittedName>
        <fullName evidence="2">Uncharacterized protein</fullName>
    </submittedName>
</protein>
<dbReference type="AlphaFoldDB" id="A0A0N1H5K9"/>
<sequence>MPAANQTNGNGRSAPGGQSNDNGQNIRRVRSRGHIQTNNNGQEQGNGQINDNGQINRNNQSNGNSQNNSSRQNSSMKACHCGLCMLTRANFDDIFGAMDTNQIDHETLHRILRTDYLNYNKALMAKCELELKWREVERDRVRGLD</sequence>
<keyword evidence="3" id="KW-1185">Reference proteome</keyword>
<evidence type="ECO:0000256" key="1">
    <source>
        <dbReference type="SAM" id="MobiDB-lite"/>
    </source>
</evidence>
<evidence type="ECO:0000313" key="2">
    <source>
        <dbReference type="EMBL" id="KPI37710.1"/>
    </source>
</evidence>
<reference evidence="2 3" key="1">
    <citation type="submission" date="2015-06" db="EMBL/GenBank/DDBJ databases">
        <title>Draft genome of the ant-associated black yeast Phialophora attae CBS 131958.</title>
        <authorList>
            <person name="Moreno L.F."/>
            <person name="Stielow B.J."/>
            <person name="de Hoog S."/>
            <person name="Vicente V.A."/>
            <person name="Weiss V.A."/>
            <person name="de Vries M."/>
            <person name="Cruz L.M."/>
            <person name="Souza E.M."/>
        </authorList>
    </citation>
    <scope>NUCLEOTIDE SEQUENCE [LARGE SCALE GENOMIC DNA]</scope>
    <source>
        <strain evidence="2 3">CBS 131958</strain>
    </source>
</reference>